<evidence type="ECO:0000313" key="4">
    <source>
        <dbReference type="Proteomes" id="UP000502433"/>
    </source>
</evidence>
<dbReference type="GO" id="GO:0004197">
    <property type="term" value="F:cysteine-type endopeptidase activity"/>
    <property type="evidence" value="ECO:0007669"/>
    <property type="project" value="InterPro"/>
</dbReference>
<protein>
    <submittedName>
        <fullName evidence="3">DUF4384 domain-containing protein</fullName>
    </submittedName>
</protein>
<dbReference type="PANTHER" id="PTHR48104:SF30">
    <property type="entry name" value="METACASPASE-1"/>
    <property type="match status" value="1"/>
</dbReference>
<dbReference type="InterPro" id="IPR029030">
    <property type="entry name" value="Caspase-like_dom_sf"/>
</dbReference>
<feature type="domain" description="Peptidase C14 caspase" evidence="1">
    <location>
        <begin position="44"/>
        <end position="349"/>
    </location>
</feature>
<dbReference type="EMBL" id="CP051206">
    <property type="protein sequence ID" value="QJB43455.1"/>
    <property type="molecule type" value="Genomic_DNA"/>
</dbReference>
<dbReference type="InterPro" id="IPR050452">
    <property type="entry name" value="Metacaspase"/>
</dbReference>
<organism evidence="3 4">
    <name type="scientific">Dolichospermum flos-aquae CCAP 1403/13F</name>
    <dbReference type="NCBI Taxonomy" id="315271"/>
    <lineage>
        <taxon>Bacteria</taxon>
        <taxon>Bacillati</taxon>
        <taxon>Cyanobacteriota</taxon>
        <taxon>Cyanophyceae</taxon>
        <taxon>Nostocales</taxon>
        <taxon>Aphanizomenonaceae</taxon>
        <taxon>Dolichospermum</taxon>
    </lineage>
</organism>
<dbReference type="InterPro" id="IPR025493">
    <property type="entry name" value="DUF4384"/>
</dbReference>
<dbReference type="RefSeq" id="WP_168694996.1">
    <property type="nucleotide sequence ID" value="NZ_CP051206.1"/>
</dbReference>
<sequence length="765" mass="84230">MPIIKRRHFLQSIGASLTILGVNQFAIHQASLNYGQVLAQDTRRKRALLVGINNYPGKNAQDLKTQGLWYQLRGAVNDVELQRELLIHRFGFHPDDILVLTDKEATRQNILEQFNKHLIKWVKSPDDVVVFHYSGHGSNVIDPYKIFPEDRLNGTIVPVDADLPLGYPNKGGEVNDITAGTIFLLREALGRKTKNVTFILDSCYSGAGVRGNLIIRSRPGYAELLKLRGDTPNIKLKSIQEELDYQQHWLTDLKLSKEEWIERRKKNIVNGAAIFAAGRNQQAADANFAKDVNAGVFTYSLTRQLWQQTSNQGMGKVVIAAAGKTEQFLQSMANSRRQNPGLEVKIGSSDEQQPMYFSSMQKLAAEAVITEVKGNAVKLLLTGAEPQVLEALGKGAIFNIVDNHGQRQGTVKIESRSSLNATGLLQTKSGVKISPGAVLQEQIRAIPSDLKLRIGLDKSVDTEAAKQALQSIPRVEVVPLLEQEVHYILGRMLPSYFQDLETRKIADLPDVNSVGLFSVGFELIPGSFGVKDETINDAVNRLQTKFKLLLAARLMKMTLNTNSSRLNVAARLTVADNRALLAESFTVRGDKSSSAKNLQIISSQNSSLAEIEINKYVQISVKNRENRDLHIGILIFSPDGDIDILFPLSDGKNAALVLAGQTIQIPKEGKLSFGKPLGIVEVLIVASTAPINKALKPLQTLVMEQRSEKRSGSQVAEKAEDAIASLLDDLAGGKRGETKTGIRLFDTQQMAALSITFEIVDQKVI</sequence>
<dbReference type="PIRSF" id="PIRSF007398">
    <property type="entry name" value="Sll0148_caspase"/>
    <property type="match status" value="1"/>
</dbReference>
<dbReference type="Gene3D" id="3.40.50.1460">
    <property type="match status" value="1"/>
</dbReference>
<reference evidence="3 4" key="2">
    <citation type="submission" date="2020-04" db="EMBL/GenBank/DDBJ databases">
        <authorList>
            <person name="Fomenkov A."/>
            <person name="Anton B.P."/>
            <person name="Roberts R.J."/>
        </authorList>
    </citation>
    <scope>NUCLEOTIDE SEQUENCE [LARGE SCALE GENOMIC DNA]</scope>
    <source>
        <strain evidence="3 4">CCAP 1403/13f</strain>
    </source>
</reference>
<dbReference type="PANTHER" id="PTHR48104">
    <property type="entry name" value="METACASPASE-4"/>
    <property type="match status" value="1"/>
</dbReference>
<dbReference type="AlphaFoldDB" id="A0A6H2BV45"/>
<feature type="domain" description="DUF4384" evidence="2">
    <location>
        <begin position="616"/>
        <end position="690"/>
    </location>
</feature>
<dbReference type="GO" id="GO:0006508">
    <property type="term" value="P:proteolysis"/>
    <property type="evidence" value="ECO:0007669"/>
    <property type="project" value="InterPro"/>
</dbReference>
<evidence type="ECO:0000259" key="2">
    <source>
        <dbReference type="Pfam" id="PF14326"/>
    </source>
</evidence>
<dbReference type="InterPro" id="IPR011600">
    <property type="entry name" value="Pept_C14_caspase"/>
</dbReference>
<dbReference type="KEGG" id="dfs:HGD76_03695"/>
<dbReference type="InterPro" id="IPR011189">
    <property type="entry name" value="UCP_caspase_lke"/>
</dbReference>
<proteinExistence type="predicted"/>
<gene>
    <name evidence="3" type="ORF">HGD76_03695</name>
</gene>
<evidence type="ECO:0000313" key="3">
    <source>
        <dbReference type="EMBL" id="QJB43455.1"/>
    </source>
</evidence>
<dbReference type="SUPFAM" id="SSF52129">
    <property type="entry name" value="Caspase-like"/>
    <property type="match status" value="1"/>
</dbReference>
<dbReference type="GO" id="GO:0005737">
    <property type="term" value="C:cytoplasm"/>
    <property type="evidence" value="ECO:0007669"/>
    <property type="project" value="TreeGrafter"/>
</dbReference>
<dbReference type="Proteomes" id="UP000502433">
    <property type="component" value="Chromosome"/>
</dbReference>
<dbReference type="Pfam" id="PF14326">
    <property type="entry name" value="DUF4384"/>
    <property type="match status" value="1"/>
</dbReference>
<dbReference type="Pfam" id="PF00656">
    <property type="entry name" value="Peptidase_C14"/>
    <property type="match status" value="1"/>
</dbReference>
<name>A0A6H2BV45_DOLFA</name>
<accession>A0A6H2BV45</accession>
<reference evidence="3 4" key="1">
    <citation type="submission" date="2020-04" db="EMBL/GenBank/DDBJ databases">
        <title>Genome-Wide Identification of 5-Methylcytosine Sites in Bacterial Genomes By High-Throughput Sequencing of MspJI Restriction Fragments.</title>
        <authorList>
            <person name="Wu V."/>
        </authorList>
    </citation>
    <scope>NUCLEOTIDE SEQUENCE [LARGE SCALE GENOMIC DNA]</scope>
    <source>
        <strain evidence="3 4">CCAP 1403/13f</strain>
    </source>
</reference>
<evidence type="ECO:0000259" key="1">
    <source>
        <dbReference type="Pfam" id="PF00656"/>
    </source>
</evidence>